<feature type="transmembrane region" description="Helical" evidence="4">
    <location>
        <begin position="628"/>
        <end position="647"/>
    </location>
</feature>
<dbReference type="InterPro" id="IPR050375">
    <property type="entry name" value="MFS_TsgA-like"/>
</dbReference>
<evidence type="ECO:0000256" key="3">
    <source>
        <dbReference type="SAM" id="MobiDB-lite"/>
    </source>
</evidence>
<feature type="region of interest" description="Disordered" evidence="3">
    <location>
        <begin position="381"/>
        <end position="402"/>
    </location>
</feature>
<dbReference type="InterPro" id="IPR036259">
    <property type="entry name" value="MFS_trans_sf"/>
</dbReference>
<feature type="transmembrane region" description="Helical" evidence="4">
    <location>
        <begin position="210"/>
        <end position="232"/>
    </location>
</feature>
<evidence type="ECO:0000256" key="4">
    <source>
        <dbReference type="SAM" id="Phobius"/>
    </source>
</evidence>
<dbReference type="GO" id="GO:0022857">
    <property type="term" value="F:transmembrane transporter activity"/>
    <property type="evidence" value="ECO:0007669"/>
    <property type="project" value="InterPro"/>
</dbReference>
<dbReference type="SUPFAM" id="SSF103473">
    <property type="entry name" value="MFS general substrate transporter"/>
    <property type="match status" value="1"/>
</dbReference>
<dbReference type="PANTHER" id="PTHR43702">
    <property type="entry name" value="L-FUCOSE-PROTON SYMPORTER"/>
    <property type="match status" value="1"/>
</dbReference>
<comment type="subcellular location">
    <subcellularLocation>
        <location evidence="1">Cell inner membrane</location>
        <topology evidence="1">Multi-pass membrane protein</topology>
    </subcellularLocation>
</comment>
<dbReference type="Proteomes" id="UP001265746">
    <property type="component" value="Unassembled WGS sequence"/>
</dbReference>
<feature type="region of interest" description="Disordered" evidence="3">
    <location>
        <begin position="892"/>
        <end position="920"/>
    </location>
</feature>
<reference evidence="6" key="1">
    <citation type="submission" date="2023-06" db="EMBL/GenBank/DDBJ databases">
        <authorList>
            <person name="Noh H."/>
        </authorList>
    </citation>
    <scope>NUCLEOTIDE SEQUENCE</scope>
    <source>
        <strain evidence="6">DUCC20226</strain>
    </source>
</reference>
<dbReference type="EMBL" id="JAUJFL010000001">
    <property type="protein sequence ID" value="KAK2615686.1"/>
    <property type="molecule type" value="Genomic_DNA"/>
</dbReference>
<feature type="transmembrane region" description="Helical" evidence="4">
    <location>
        <begin position="855"/>
        <end position="876"/>
    </location>
</feature>
<evidence type="ECO:0000313" key="7">
    <source>
        <dbReference type="Proteomes" id="UP001265746"/>
    </source>
</evidence>
<feature type="transmembrane region" description="Helical" evidence="4">
    <location>
        <begin position="130"/>
        <end position="153"/>
    </location>
</feature>
<organism evidence="6 7">
    <name type="scientific">Phomopsis amygdali</name>
    <name type="common">Fusicoccum amygdali</name>
    <dbReference type="NCBI Taxonomy" id="1214568"/>
    <lineage>
        <taxon>Eukaryota</taxon>
        <taxon>Fungi</taxon>
        <taxon>Dikarya</taxon>
        <taxon>Ascomycota</taxon>
        <taxon>Pezizomycotina</taxon>
        <taxon>Sordariomycetes</taxon>
        <taxon>Sordariomycetidae</taxon>
        <taxon>Diaporthales</taxon>
        <taxon>Diaporthaceae</taxon>
        <taxon>Diaporthe</taxon>
    </lineage>
</organism>
<keyword evidence="2" id="KW-1003">Cell membrane</keyword>
<feature type="transmembrane region" description="Helical" evidence="4">
    <location>
        <begin position="517"/>
        <end position="539"/>
    </location>
</feature>
<feature type="transmembrane region" description="Helical" evidence="4">
    <location>
        <begin position="731"/>
        <end position="751"/>
    </location>
</feature>
<comment type="caution">
    <text evidence="6">The sequence shown here is derived from an EMBL/GenBank/DDBJ whole genome shotgun (WGS) entry which is preliminary data.</text>
</comment>
<keyword evidence="4" id="KW-1133">Transmembrane helix</keyword>
<feature type="transmembrane region" description="Helical" evidence="4">
    <location>
        <begin position="433"/>
        <end position="453"/>
    </location>
</feature>
<keyword evidence="4" id="KW-0472">Membrane</keyword>
<dbReference type="PANTHER" id="PTHR43702:SF13">
    <property type="entry name" value="MONOSACCHARIDE TRANSPORTER, PUTATIVE (AFU_ORTHOLOGUE AFUA_4G06630)-RELATED"/>
    <property type="match status" value="1"/>
</dbReference>
<feature type="region of interest" description="Disordered" evidence="3">
    <location>
        <begin position="955"/>
        <end position="1010"/>
    </location>
</feature>
<feature type="transmembrane region" description="Helical" evidence="4">
    <location>
        <begin position="771"/>
        <end position="789"/>
    </location>
</feature>
<proteinExistence type="predicted"/>
<feature type="region of interest" description="Disordered" evidence="3">
    <location>
        <begin position="313"/>
        <end position="363"/>
    </location>
</feature>
<protein>
    <recommendedName>
        <fullName evidence="5">Rhodopsin domain-containing protein</fullName>
    </recommendedName>
</protein>
<evidence type="ECO:0000313" key="6">
    <source>
        <dbReference type="EMBL" id="KAK2615686.1"/>
    </source>
</evidence>
<name>A0AAD9SSX7_PHOAM</name>
<gene>
    <name evidence="6" type="ORF">N8I77_002424</name>
</gene>
<feature type="transmembrane region" description="Helical" evidence="4">
    <location>
        <begin position="795"/>
        <end position="817"/>
    </location>
</feature>
<keyword evidence="7" id="KW-1185">Reference proteome</keyword>
<dbReference type="InterPro" id="IPR049326">
    <property type="entry name" value="Rhodopsin_dom_fungi"/>
</dbReference>
<evidence type="ECO:0000256" key="1">
    <source>
        <dbReference type="ARBA" id="ARBA00004429"/>
    </source>
</evidence>
<feature type="compositionally biased region" description="Basic and acidic residues" evidence="3">
    <location>
        <begin position="978"/>
        <end position="990"/>
    </location>
</feature>
<evidence type="ECO:0000256" key="2">
    <source>
        <dbReference type="ARBA" id="ARBA00022475"/>
    </source>
</evidence>
<feature type="transmembrane region" description="Helical" evidence="4">
    <location>
        <begin position="473"/>
        <end position="496"/>
    </location>
</feature>
<dbReference type="AlphaFoldDB" id="A0AAD9SSX7"/>
<feature type="compositionally biased region" description="Polar residues" evidence="3">
    <location>
        <begin position="345"/>
        <end position="363"/>
    </location>
</feature>
<keyword evidence="4" id="KW-0812">Transmembrane</keyword>
<feature type="transmembrane region" description="Helical" evidence="4">
    <location>
        <begin position="51"/>
        <end position="68"/>
    </location>
</feature>
<accession>A0AAD9SSX7</accession>
<dbReference type="GO" id="GO:0005886">
    <property type="term" value="C:plasma membrane"/>
    <property type="evidence" value="ECO:0007669"/>
    <property type="project" value="UniProtKB-SubCell"/>
</dbReference>
<dbReference type="Gene3D" id="1.20.1250.20">
    <property type="entry name" value="MFS general substrate transporter like domains"/>
    <property type="match status" value="2"/>
</dbReference>
<sequence length="1010" mass="110534">MSDMAVSTGHIPDRGPAVFAVTTATLVVGTAFFIARLICRSLIVKRVSWDDYFIILAWFLAVGLSTTIDIGTSKGLGRHDVNIAGEDRLPLRKTEYVFSVLYNPALMALKTSILIFYLRLSKNTQQILRLASWIVLAIVNTAGVVLTFLNIFQCQPVVAAFSLYRYQAQCIPLLTEFICSAPVNIVTDLAILALPIPVLTGMRLPKRQKYILVFTFSLGIFVTIVDVVRIYYLQQAISFVPTTPSNDPEALFGDSPEFAWNASLSLMWSAVEVNIGMICACIPTLKPLILKILPTVLFDPDGTHDSSLSTYATETQDKEPDGSQNAARPAGSGEAPGSLAAPAQALQTPESLAVPTQAQQHDSSTEQISCLDFLTTPDMLNSTAPNSDSVQPSSPATRTTWMSGMSRNDNAIYFGFVNMKRPKSMIKTAPAESLRYCVVVTILFLLWGFSYGLLNTLNNVIAQISNMSTAETLGLTTAYFGGGYFFGPLVVGEWVLRHDEHARFHKNRRRHKHRDAVGGFKATFILGLCIYGIGTIMFWPCAVLTSFPGFMISNFVVGFGLGVLETAANPFIILCGPREYAEVRILIAQGFQGVASVLSGLLAQKVFFADIADSEGTRTSLELIDVQWTYLAITLSCVALALFFYYMPLPEVTDAELGRAADRLPVDAKKRTIGGMQLRTLCIIVAVIAQWCYVAAQESMSIFFDNLITSMLPGSSDVDHPAGLVLSLSDYLLIAHAAFTISRFNAAHLAWLSVKYPQNRLIPSPRTQLTLFSALSVIFAILCVVLRPMNSDLVAIPAILFFFAEGPIWPLIFAMGLRGQGNRTKRASAWLTMGASGPAFWPFVMYGIMNDNGASIQLAFVVPVILLLFTLAYPVFLTVLKDARDLVNPTYRGRSAGAGGGMGGGENPENGGSTRDTSTNMDDFLRQRRMSNATTNSTSKEGGPLAFVMDKINTFNEKRREKRRQGSSTTTSSSPMFEHMELRRESDGDRSGNGQGQQRGNRTPTIPEER</sequence>
<evidence type="ECO:0000259" key="5">
    <source>
        <dbReference type="Pfam" id="PF20684"/>
    </source>
</evidence>
<feature type="transmembrane region" description="Helical" evidence="4">
    <location>
        <begin position="829"/>
        <end position="849"/>
    </location>
</feature>
<dbReference type="Pfam" id="PF07690">
    <property type="entry name" value="MFS_1"/>
    <property type="match status" value="1"/>
</dbReference>
<dbReference type="InterPro" id="IPR011701">
    <property type="entry name" value="MFS"/>
</dbReference>
<feature type="transmembrane region" description="Helical" evidence="4">
    <location>
        <begin position="678"/>
        <end position="696"/>
    </location>
</feature>
<dbReference type="Pfam" id="PF20684">
    <property type="entry name" value="Fung_rhodopsin"/>
    <property type="match status" value="1"/>
</dbReference>
<feature type="transmembrane region" description="Helical" evidence="4">
    <location>
        <begin position="551"/>
        <end position="574"/>
    </location>
</feature>
<feature type="compositionally biased region" description="Gly residues" evidence="3">
    <location>
        <begin position="896"/>
        <end position="906"/>
    </location>
</feature>
<feature type="transmembrane region" description="Helical" evidence="4">
    <location>
        <begin position="17"/>
        <end position="39"/>
    </location>
</feature>
<feature type="transmembrane region" description="Helical" evidence="4">
    <location>
        <begin position="96"/>
        <end position="118"/>
    </location>
</feature>
<feature type="domain" description="Rhodopsin" evidence="5">
    <location>
        <begin position="35"/>
        <end position="289"/>
    </location>
</feature>
<feature type="transmembrane region" description="Helical" evidence="4">
    <location>
        <begin position="586"/>
        <end position="608"/>
    </location>
</feature>